<gene>
    <name evidence="10" type="ORF">RM572_07330</name>
</gene>
<dbReference type="InterPro" id="IPR000731">
    <property type="entry name" value="SSD"/>
</dbReference>
<feature type="transmembrane region" description="Helical" evidence="8">
    <location>
        <begin position="320"/>
        <end position="339"/>
    </location>
</feature>
<comment type="similarity">
    <text evidence="2">Belongs to the resistance-nodulation-cell division (RND) (TC 2.A.6) family. MmpL subfamily.</text>
</comment>
<dbReference type="RefSeq" id="WP_311672456.1">
    <property type="nucleotide sequence ID" value="NZ_JAVREQ010000004.1"/>
</dbReference>
<sequence>MTTSPPGTRPTAPAAGHDPGRRPGILERVAAFSHRRRWTALALWAAVLIGVQAVAGVVSSDYRNDFSLPGTESQQALETLQDHGAAQGGDTVQIVLHDEDGLAAPGTERRVEAVLDDVRALDGVAQVRSPYQDPGAVSDDGTLAYATVTLDGKAEEMPVPDTRRLIDTAQDAQGEGLSVALGGEAVRAAGEEGGGGAEGAGILGALVILVFLFGSVVAAGLPVVTALFAVGSSMGLIVLASHVVTLADFTPPLMMLVGLGVGIDYALLVFSRYRTELLALGGRGTEGAGGPADGVAGPADPAAVRERATRVALDAAGRTVFFAACTVVIALLGLVALGLGSLQGVALAMALTVLVTMVASLTLLPALLGVFGRRIQRNVERRDARRAARGRGDDGAAWRRWATAVQRRPWAALMVAVLALGALAAPAAGLRLGFADAGNDPAASTSRQAYDLLAEGFGPGFNGPLVVVADGGGEAVGDAAGALRATLLDTPGVAAASPPLPTGDSSTATVIAYPETAPQDEATSDLVAALRGEVLPPLEADTGAEFLVGGSTAAAQDFASTVADRMPLFVALVVGLSALLLTAVFRSLLIPLKAAVLNLLSIGASLGVVTLVFQQGWLGAQPGPVEAFIPAMIFAIVFGLSMDYEVFLLSRIHEEWERTRDPAVAVREGLAHTGRVITAAAAIMIVVFAAFVLSPDRMLQQFGLGLAVAILLDAVVIRCLIVPAVMQLLGARAWWLPGPLARLLPRVELERN</sequence>
<feature type="transmembrane region" description="Helical" evidence="8">
    <location>
        <begin position="596"/>
        <end position="615"/>
    </location>
</feature>
<feature type="transmembrane region" description="Helical" evidence="8">
    <location>
        <begin position="704"/>
        <end position="726"/>
    </location>
</feature>
<dbReference type="Pfam" id="PF03176">
    <property type="entry name" value="MMPL"/>
    <property type="match status" value="3"/>
</dbReference>
<feature type="transmembrane region" description="Helical" evidence="8">
    <location>
        <begin position="670"/>
        <end position="692"/>
    </location>
</feature>
<dbReference type="EMBL" id="JAVREQ010000004">
    <property type="protein sequence ID" value="MDT0378590.1"/>
    <property type="molecule type" value="Genomic_DNA"/>
</dbReference>
<feature type="transmembrane region" description="Helical" evidence="8">
    <location>
        <begin position="226"/>
        <end position="247"/>
    </location>
</feature>
<dbReference type="PANTHER" id="PTHR33406">
    <property type="entry name" value="MEMBRANE PROTEIN MJ1562-RELATED"/>
    <property type="match status" value="1"/>
</dbReference>
<dbReference type="PANTHER" id="PTHR33406:SF11">
    <property type="entry name" value="MEMBRANE PROTEIN SCO6666-RELATED"/>
    <property type="match status" value="1"/>
</dbReference>
<evidence type="ECO:0000259" key="9">
    <source>
        <dbReference type="PROSITE" id="PS50156"/>
    </source>
</evidence>
<dbReference type="InterPro" id="IPR050545">
    <property type="entry name" value="Mycobact_MmpL"/>
</dbReference>
<evidence type="ECO:0000256" key="2">
    <source>
        <dbReference type="ARBA" id="ARBA00010157"/>
    </source>
</evidence>
<comment type="subcellular location">
    <subcellularLocation>
        <location evidence="1">Cell membrane</location>
        <topology evidence="1">Multi-pass membrane protein</topology>
    </subcellularLocation>
</comment>
<dbReference type="SUPFAM" id="SSF82866">
    <property type="entry name" value="Multidrug efflux transporter AcrB transmembrane domain"/>
    <property type="match status" value="2"/>
</dbReference>
<evidence type="ECO:0000256" key="3">
    <source>
        <dbReference type="ARBA" id="ARBA00022475"/>
    </source>
</evidence>
<feature type="transmembrane region" description="Helical" evidence="8">
    <location>
        <begin position="410"/>
        <end position="430"/>
    </location>
</feature>
<keyword evidence="5 8" id="KW-1133">Transmembrane helix</keyword>
<evidence type="ECO:0000256" key="7">
    <source>
        <dbReference type="SAM" id="MobiDB-lite"/>
    </source>
</evidence>
<keyword evidence="11" id="KW-1185">Reference proteome</keyword>
<comment type="caution">
    <text evidence="10">The sequence shown here is derived from an EMBL/GenBank/DDBJ whole genome shotgun (WGS) entry which is preliminary data.</text>
</comment>
<dbReference type="Gene3D" id="1.20.1640.10">
    <property type="entry name" value="Multidrug efflux transporter AcrB transmembrane domain"/>
    <property type="match status" value="2"/>
</dbReference>
<feature type="domain" description="SSD" evidence="9">
    <location>
        <begin position="223"/>
        <end position="370"/>
    </location>
</feature>
<dbReference type="InterPro" id="IPR004869">
    <property type="entry name" value="MMPL_dom"/>
</dbReference>
<feature type="transmembrane region" description="Helical" evidence="8">
    <location>
        <begin position="200"/>
        <end position="219"/>
    </location>
</feature>
<feature type="compositionally biased region" description="Low complexity" evidence="7">
    <location>
        <begin position="1"/>
        <end position="15"/>
    </location>
</feature>
<feature type="transmembrane region" description="Helical" evidence="8">
    <location>
        <begin position="253"/>
        <end position="270"/>
    </location>
</feature>
<accession>A0ABU2NNN2</accession>
<name>A0ABU2NNN2_9ACTN</name>
<dbReference type="Proteomes" id="UP001183414">
    <property type="component" value="Unassembled WGS sequence"/>
</dbReference>
<evidence type="ECO:0000256" key="4">
    <source>
        <dbReference type="ARBA" id="ARBA00022692"/>
    </source>
</evidence>
<feature type="transmembrane region" description="Helical" evidence="8">
    <location>
        <begin position="38"/>
        <end position="58"/>
    </location>
</feature>
<feature type="transmembrane region" description="Helical" evidence="8">
    <location>
        <begin position="568"/>
        <end position="589"/>
    </location>
</feature>
<evidence type="ECO:0000256" key="8">
    <source>
        <dbReference type="SAM" id="Phobius"/>
    </source>
</evidence>
<keyword evidence="6 8" id="KW-0472">Membrane</keyword>
<evidence type="ECO:0000256" key="6">
    <source>
        <dbReference type="ARBA" id="ARBA00023136"/>
    </source>
</evidence>
<feature type="transmembrane region" description="Helical" evidence="8">
    <location>
        <begin position="345"/>
        <end position="372"/>
    </location>
</feature>
<reference evidence="11" key="1">
    <citation type="submission" date="2023-07" db="EMBL/GenBank/DDBJ databases">
        <title>30 novel species of actinomycetes from the DSMZ collection.</title>
        <authorList>
            <person name="Nouioui I."/>
        </authorList>
    </citation>
    <scope>NUCLEOTIDE SEQUENCE [LARGE SCALE GENOMIC DNA]</scope>
    <source>
        <strain evidence="11">DSM 42041</strain>
    </source>
</reference>
<organism evidence="10 11">
    <name type="scientific">Streptomyces hazeniae</name>
    <dbReference type="NCBI Taxonomy" id="3075538"/>
    <lineage>
        <taxon>Bacteria</taxon>
        <taxon>Bacillati</taxon>
        <taxon>Actinomycetota</taxon>
        <taxon>Actinomycetes</taxon>
        <taxon>Kitasatosporales</taxon>
        <taxon>Streptomycetaceae</taxon>
        <taxon>Streptomyces</taxon>
    </lineage>
</organism>
<keyword evidence="4 8" id="KW-0812">Transmembrane</keyword>
<dbReference type="PROSITE" id="PS50156">
    <property type="entry name" value="SSD"/>
    <property type="match status" value="1"/>
</dbReference>
<evidence type="ECO:0000313" key="10">
    <source>
        <dbReference type="EMBL" id="MDT0378590.1"/>
    </source>
</evidence>
<feature type="region of interest" description="Disordered" evidence="7">
    <location>
        <begin position="1"/>
        <end position="22"/>
    </location>
</feature>
<evidence type="ECO:0000313" key="11">
    <source>
        <dbReference type="Proteomes" id="UP001183414"/>
    </source>
</evidence>
<keyword evidence="3" id="KW-1003">Cell membrane</keyword>
<protein>
    <submittedName>
        <fullName evidence="10">MMPL family transporter</fullName>
    </submittedName>
</protein>
<evidence type="ECO:0000256" key="1">
    <source>
        <dbReference type="ARBA" id="ARBA00004651"/>
    </source>
</evidence>
<proteinExistence type="inferred from homology"/>
<evidence type="ECO:0000256" key="5">
    <source>
        <dbReference type="ARBA" id="ARBA00022989"/>
    </source>
</evidence>
<feature type="transmembrane region" description="Helical" evidence="8">
    <location>
        <begin position="627"/>
        <end position="649"/>
    </location>
</feature>